<organism evidence="6 7">
    <name type="scientific">Musa acuminata subsp. malaccensis</name>
    <name type="common">Wild banana</name>
    <name type="synonym">Musa malaccensis</name>
    <dbReference type="NCBI Taxonomy" id="214687"/>
    <lineage>
        <taxon>Eukaryota</taxon>
        <taxon>Viridiplantae</taxon>
        <taxon>Streptophyta</taxon>
        <taxon>Embryophyta</taxon>
        <taxon>Tracheophyta</taxon>
        <taxon>Spermatophyta</taxon>
        <taxon>Magnoliopsida</taxon>
        <taxon>Liliopsida</taxon>
        <taxon>Zingiberales</taxon>
        <taxon>Musaceae</taxon>
        <taxon>Musa</taxon>
    </lineage>
</organism>
<dbReference type="PANTHER" id="PTHR32093:SF124">
    <property type="entry name" value="POLLEN-SPECIFIC LEUCINE-RICH REPEAT EXTENSIN-LIKE PROTEIN 1"/>
    <property type="match status" value="1"/>
</dbReference>
<dbReference type="PANTHER" id="PTHR32093">
    <property type="entry name" value="LEUCINE-RICH REPEAT EXTENSIN-LIKE PROTEIN 3-RELATED"/>
    <property type="match status" value="1"/>
</dbReference>
<name>A0A804I733_MUSAM</name>
<dbReference type="EMBL" id="HG996468">
    <property type="protein sequence ID" value="CAG1848797.1"/>
    <property type="molecule type" value="Genomic_DNA"/>
</dbReference>
<dbReference type="Gramene" id="Ma03_t00890.1">
    <property type="protein sequence ID" value="Ma03_p00890.1"/>
    <property type="gene ID" value="Ma03_g00890"/>
</dbReference>
<dbReference type="GO" id="GO:0005576">
    <property type="term" value="C:extracellular region"/>
    <property type="evidence" value="ECO:0007669"/>
    <property type="project" value="UniProtKB-SubCell"/>
</dbReference>
<evidence type="ECO:0000256" key="4">
    <source>
        <dbReference type="ARBA" id="ARBA00022737"/>
    </source>
</evidence>
<dbReference type="Gene3D" id="3.80.10.10">
    <property type="entry name" value="Ribonuclease Inhibitor"/>
    <property type="match status" value="1"/>
</dbReference>
<dbReference type="InterPro" id="IPR032675">
    <property type="entry name" value="LRR_dom_sf"/>
</dbReference>
<gene>
    <name evidence="5" type="ORF">GSMUA_203830.1</name>
</gene>
<accession>A0A804I733</accession>
<dbReference type="EnsemblPlants" id="Ma03_t00890.1">
    <property type="protein sequence ID" value="Ma03_p00890.1"/>
    <property type="gene ID" value="Ma03_g00890"/>
</dbReference>
<evidence type="ECO:0000313" key="7">
    <source>
        <dbReference type="Proteomes" id="UP000012960"/>
    </source>
</evidence>
<evidence type="ECO:0000313" key="5">
    <source>
        <dbReference type="EMBL" id="CAG1848797.1"/>
    </source>
</evidence>
<dbReference type="InParanoid" id="A0A804I733"/>
<keyword evidence="7" id="KW-1185">Reference proteome</keyword>
<dbReference type="AlphaFoldDB" id="A0A804I733"/>
<sequence length="94" mass="10419">MPNDPLVKVITSIDLNDVDIVGYLPAELDLLIDVTSSSSILIASTISSPKISRLKLLHELDANNNRFVGPFPNIALHLLSIKYLNLWFNDFEGV</sequence>
<dbReference type="Proteomes" id="UP000012960">
    <property type="component" value="Unplaced"/>
</dbReference>
<dbReference type="InterPro" id="IPR051582">
    <property type="entry name" value="LRR_extensin-like_regulator"/>
</dbReference>
<reference evidence="5" key="1">
    <citation type="submission" date="2021-03" db="EMBL/GenBank/DDBJ databases">
        <authorList>
            <consortium name="Genoscope - CEA"/>
            <person name="William W."/>
        </authorList>
    </citation>
    <scope>NUCLEOTIDE SEQUENCE</scope>
    <source>
        <strain evidence="5">Doubled-haploid Pahang</strain>
    </source>
</reference>
<protein>
    <submittedName>
        <fullName evidence="5">(wild Malaysian banana) hypothetical protein</fullName>
    </submittedName>
</protein>
<comment type="subcellular location">
    <subcellularLocation>
        <location evidence="1">Secreted</location>
    </subcellularLocation>
</comment>
<evidence type="ECO:0000313" key="6">
    <source>
        <dbReference type="EnsemblPlants" id="Ma03_p00890.1"/>
    </source>
</evidence>
<keyword evidence="3" id="KW-0732">Signal</keyword>
<evidence type="ECO:0000256" key="3">
    <source>
        <dbReference type="ARBA" id="ARBA00022729"/>
    </source>
</evidence>
<reference evidence="6" key="2">
    <citation type="submission" date="2021-05" db="UniProtKB">
        <authorList>
            <consortium name="EnsemblPlants"/>
        </authorList>
    </citation>
    <scope>IDENTIFICATION</scope>
    <source>
        <strain evidence="6">subsp. malaccensis</strain>
    </source>
</reference>
<proteinExistence type="predicted"/>
<keyword evidence="4" id="KW-0677">Repeat</keyword>
<evidence type="ECO:0000256" key="1">
    <source>
        <dbReference type="ARBA" id="ARBA00004613"/>
    </source>
</evidence>
<evidence type="ECO:0000256" key="2">
    <source>
        <dbReference type="ARBA" id="ARBA00022525"/>
    </source>
</evidence>
<keyword evidence="2" id="KW-0964">Secreted</keyword>
<dbReference type="SUPFAM" id="SSF52058">
    <property type="entry name" value="L domain-like"/>
    <property type="match status" value="1"/>
</dbReference>